<proteinExistence type="predicted"/>
<dbReference type="AlphaFoldDB" id="A0AB34IRM3"/>
<sequence>MVGVSTPPSAAPSAAEESQMGAPAMPGLEPFDDGFIPSSCCEPGQLLRQPRPASLPPGVTVLQQALEPELARQLYEHTVQLNEPWGAYIRLEDASTLELQSAGAEPEVEALAMRVLQSLLSREAGRLLRDDLDHVHGFSVWAVLGGVGFETAYHVDYAEMYRRETNILRPPIHALTVQVSPIPEDSDAVVGGTLGLHLEGLEHYRRMGYKTRKQPSPPDAPTVDWGTDPGWTYVPYKFNQVTLSCGELPHAADKVKVWPEGLQRVVIGINSMGFIEGPTEMRLPQHSKAFKRMMQMELLAQHLGGPEQLVRKLLEMRKRKQSQQAATMDSQSHSTHQQAKTEHAV</sequence>
<evidence type="ECO:0000313" key="2">
    <source>
        <dbReference type="EMBL" id="KAL1504334.1"/>
    </source>
</evidence>
<reference evidence="2 3" key="1">
    <citation type="journal article" date="2024" name="Science">
        <title>Giant polyketide synthase enzymes in the biosynthesis of giant marine polyether toxins.</title>
        <authorList>
            <person name="Fallon T.R."/>
            <person name="Shende V.V."/>
            <person name="Wierzbicki I.H."/>
            <person name="Pendleton A.L."/>
            <person name="Watervoot N.F."/>
            <person name="Auber R.P."/>
            <person name="Gonzalez D.J."/>
            <person name="Wisecaver J.H."/>
            <person name="Moore B.S."/>
        </authorList>
    </citation>
    <scope>NUCLEOTIDE SEQUENCE [LARGE SCALE GENOMIC DNA]</scope>
    <source>
        <strain evidence="2 3">12B1</strain>
    </source>
</reference>
<feature type="region of interest" description="Disordered" evidence="1">
    <location>
        <begin position="317"/>
        <end position="345"/>
    </location>
</feature>
<feature type="compositionally biased region" description="Polar residues" evidence="1">
    <location>
        <begin position="322"/>
        <end position="338"/>
    </location>
</feature>
<keyword evidence="3" id="KW-1185">Reference proteome</keyword>
<feature type="compositionally biased region" description="Low complexity" evidence="1">
    <location>
        <begin position="7"/>
        <end position="18"/>
    </location>
</feature>
<comment type="caution">
    <text evidence="2">The sequence shown here is derived from an EMBL/GenBank/DDBJ whole genome shotgun (WGS) entry which is preliminary data.</text>
</comment>
<name>A0AB34IRM3_PRYPA</name>
<organism evidence="2 3">
    <name type="scientific">Prymnesium parvum</name>
    <name type="common">Toxic golden alga</name>
    <dbReference type="NCBI Taxonomy" id="97485"/>
    <lineage>
        <taxon>Eukaryota</taxon>
        <taxon>Haptista</taxon>
        <taxon>Haptophyta</taxon>
        <taxon>Prymnesiophyceae</taxon>
        <taxon>Prymnesiales</taxon>
        <taxon>Prymnesiaceae</taxon>
        <taxon>Prymnesium</taxon>
    </lineage>
</organism>
<dbReference type="Proteomes" id="UP001515480">
    <property type="component" value="Unassembled WGS sequence"/>
</dbReference>
<protein>
    <submittedName>
        <fullName evidence="2">Uncharacterized protein</fullName>
    </submittedName>
</protein>
<evidence type="ECO:0000256" key="1">
    <source>
        <dbReference type="SAM" id="MobiDB-lite"/>
    </source>
</evidence>
<feature type="region of interest" description="Disordered" evidence="1">
    <location>
        <begin position="1"/>
        <end position="32"/>
    </location>
</feature>
<gene>
    <name evidence="2" type="ORF">AB1Y20_010740</name>
</gene>
<evidence type="ECO:0000313" key="3">
    <source>
        <dbReference type="Proteomes" id="UP001515480"/>
    </source>
</evidence>
<dbReference type="EMBL" id="JBGBPQ010000020">
    <property type="protein sequence ID" value="KAL1504334.1"/>
    <property type="molecule type" value="Genomic_DNA"/>
</dbReference>
<accession>A0AB34IRM3</accession>